<dbReference type="PANTHER" id="PTHR11851:SF49">
    <property type="entry name" value="MITOCHONDRIAL-PROCESSING PEPTIDASE SUBUNIT ALPHA"/>
    <property type="match status" value="1"/>
</dbReference>
<dbReference type="Pfam" id="PF00675">
    <property type="entry name" value="Peptidase_M16"/>
    <property type="match status" value="2"/>
</dbReference>
<feature type="domain" description="Peptidase M16 C-terminal" evidence="6">
    <location>
        <begin position="661"/>
        <end position="840"/>
    </location>
</feature>
<dbReference type="Pfam" id="PF05193">
    <property type="entry name" value="Peptidase_M16_C"/>
    <property type="match status" value="2"/>
</dbReference>
<feature type="domain" description="Peptidase M16 N-terminal" evidence="5">
    <location>
        <begin position="540"/>
        <end position="630"/>
    </location>
</feature>
<feature type="domain" description="Peptidase M16 C-terminal" evidence="6">
    <location>
        <begin position="205"/>
        <end position="381"/>
    </location>
</feature>
<dbReference type="RefSeq" id="WP_081148940.1">
    <property type="nucleotide sequence ID" value="NZ_CP020465.1"/>
</dbReference>
<dbReference type="PROSITE" id="PS00143">
    <property type="entry name" value="INSULINASE"/>
    <property type="match status" value="1"/>
</dbReference>
<dbReference type="InterPro" id="IPR001431">
    <property type="entry name" value="Pept_M16_Zn_BS"/>
</dbReference>
<dbReference type="InterPro" id="IPR011249">
    <property type="entry name" value="Metalloenz_LuxS/M16"/>
</dbReference>
<evidence type="ECO:0000313" key="7">
    <source>
        <dbReference type="EMBL" id="ASP46741.1"/>
    </source>
</evidence>
<keyword evidence="4" id="KW-0732">Signal</keyword>
<comment type="similarity">
    <text evidence="2 3">Belongs to the peptidase M16 family.</text>
</comment>
<proteinExistence type="inferred from homology"/>
<evidence type="ECO:0000259" key="5">
    <source>
        <dbReference type="Pfam" id="PF00675"/>
    </source>
</evidence>
<dbReference type="EMBL" id="CP020465">
    <property type="protein sequence ID" value="ASP46741.1"/>
    <property type="molecule type" value="Genomic_DNA"/>
</dbReference>
<sequence length="912" mass="101536">MLGKWFKPSTIAIAATLSITSLSSVAFTQELKKVTEVEGISEYRLDNGLQVLLFPDQTKETVTVNVTYHVGSKHENYGETGMAHLLEHLVFKGTPKHKDIPAELSSHGARPNGTTWTDRTNYFETFAATEENIDWALSMESDRMVNSFIAKKDLDSEMTVVRNEFERGENNPFRITLQRMLAASYEWHNYGKSTIGSRADLENVPIDRLQAFYRKYYQPDNATLTVAGKFDSEEMLKKINATFGQINKPERVISPLYTAEPAQDGEREVTVRRVGDAQMIGSIYHVPAGSHPDFSAIDVLREILSAEATGRLHKALVENKLASTAFGFNFQWAEPGVAIFMAEVDKTGDLAKTEAALINTLENVAAKPVTAEEVEKAKRTLLKNTKLAFNSSERTAMELSEWLGMGDWRLVFLNRDRVEQVTAEDVNRVAKKYITRNNRTLGRFIPADKPERAEIPQVDSVKAMVKGYKGREQVAQGEAFDPSHDNIDARAGISKLDTGVKVALLPKKTRGESVVVRMSMQMGDLLSLQGLNMVGDVTGAMLMRGTENYSREQLKEAFDKLEAQVSIGGDNTSAFVTVNTTRKNLNDTLKLVAEVLQKPTFDEKEFELYKSEAKVGIEQQLQDPQAIAFRAYSRHQSPFPKGHPNYTGTFEEDLAALNATTLADIKRFHDDFYGSNSMQITIVGDFDKVESTKVLDEVTANWQSSNAYNRIDAPYKKLSNAAMDFNTPDKENATFVASISLPVGQEHVDAPALTIGNYMLGGGFLNSRLAMRLRQKDGLSYGAGSFINISDFDERASLGAYAICAPQNLAKVELGFKEEIARLLKDGFTDKEVTAAKSGLLQGRKVSRSQDRELAGALNSNLRLDRTMQFAKKYEQKIEKLSADDINKVMRKYLSVEAFAIIKAGDMSKVEQ</sequence>
<dbReference type="InterPro" id="IPR050361">
    <property type="entry name" value="MPP/UQCRC_Complex"/>
</dbReference>
<organism evidence="7 8">
    <name type="scientific">Cognaticolwellia beringensis</name>
    <dbReference type="NCBI Taxonomy" id="1967665"/>
    <lineage>
        <taxon>Bacteria</taxon>
        <taxon>Pseudomonadati</taxon>
        <taxon>Pseudomonadota</taxon>
        <taxon>Gammaproteobacteria</taxon>
        <taxon>Alteromonadales</taxon>
        <taxon>Colwelliaceae</taxon>
        <taxon>Cognaticolwellia</taxon>
    </lineage>
</organism>
<reference evidence="7 8" key="1">
    <citation type="submission" date="2017-08" db="EMBL/GenBank/DDBJ databases">
        <title>Complete genome of Colwellia sp. NB097-1, a psychrophile bacterium ioslated from Bering Sea.</title>
        <authorList>
            <person name="Chen X."/>
        </authorList>
    </citation>
    <scope>NUCLEOTIDE SEQUENCE [LARGE SCALE GENOMIC DNA]</scope>
    <source>
        <strain evidence="7 8">NB097-1</strain>
    </source>
</reference>
<dbReference type="SUPFAM" id="SSF63411">
    <property type="entry name" value="LuxS/MPP-like metallohydrolase"/>
    <property type="match status" value="4"/>
</dbReference>
<evidence type="ECO:0000313" key="8">
    <source>
        <dbReference type="Proteomes" id="UP000202259"/>
    </source>
</evidence>
<dbReference type="OrthoDB" id="9811314at2"/>
<accession>A0A222G4M0</accession>
<dbReference type="KEGG" id="cber:B5D82_02460"/>
<dbReference type="PANTHER" id="PTHR11851">
    <property type="entry name" value="METALLOPROTEASE"/>
    <property type="match status" value="1"/>
</dbReference>
<protein>
    <submittedName>
        <fullName evidence="7">Insulinase family protein</fullName>
    </submittedName>
</protein>
<evidence type="ECO:0000256" key="4">
    <source>
        <dbReference type="SAM" id="SignalP"/>
    </source>
</evidence>
<evidence type="ECO:0000259" key="6">
    <source>
        <dbReference type="Pfam" id="PF05193"/>
    </source>
</evidence>
<keyword evidence="8" id="KW-1185">Reference proteome</keyword>
<evidence type="ECO:0000256" key="3">
    <source>
        <dbReference type="RuleBase" id="RU004447"/>
    </source>
</evidence>
<dbReference type="Gene3D" id="3.30.830.10">
    <property type="entry name" value="Metalloenzyme, LuxS/M16 peptidase-like"/>
    <property type="match status" value="4"/>
</dbReference>
<feature type="chain" id="PRO_5012488357" evidence="4">
    <location>
        <begin position="27"/>
        <end position="912"/>
    </location>
</feature>
<gene>
    <name evidence="7" type="ORF">B5D82_02460</name>
</gene>
<evidence type="ECO:0000256" key="1">
    <source>
        <dbReference type="ARBA" id="ARBA00001947"/>
    </source>
</evidence>
<name>A0A222G4M0_9GAMM</name>
<dbReference type="InterPro" id="IPR011765">
    <property type="entry name" value="Pept_M16_N"/>
</dbReference>
<dbReference type="GO" id="GO:0006508">
    <property type="term" value="P:proteolysis"/>
    <property type="evidence" value="ECO:0007669"/>
    <property type="project" value="InterPro"/>
</dbReference>
<comment type="cofactor">
    <cofactor evidence="1">
        <name>Zn(2+)</name>
        <dbReference type="ChEBI" id="CHEBI:29105"/>
    </cofactor>
</comment>
<dbReference type="Proteomes" id="UP000202259">
    <property type="component" value="Chromosome"/>
</dbReference>
<feature type="domain" description="Peptidase M16 N-terminal" evidence="5">
    <location>
        <begin position="52"/>
        <end position="196"/>
    </location>
</feature>
<dbReference type="AlphaFoldDB" id="A0A222G4M0"/>
<dbReference type="InterPro" id="IPR007863">
    <property type="entry name" value="Peptidase_M16_C"/>
</dbReference>
<dbReference type="GO" id="GO:0046872">
    <property type="term" value="F:metal ion binding"/>
    <property type="evidence" value="ECO:0007669"/>
    <property type="project" value="InterPro"/>
</dbReference>
<dbReference type="GO" id="GO:0004222">
    <property type="term" value="F:metalloendopeptidase activity"/>
    <property type="evidence" value="ECO:0007669"/>
    <property type="project" value="InterPro"/>
</dbReference>
<feature type="signal peptide" evidence="4">
    <location>
        <begin position="1"/>
        <end position="26"/>
    </location>
</feature>
<evidence type="ECO:0000256" key="2">
    <source>
        <dbReference type="ARBA" id="ARBA00007261"/>
    </source>
</evidence>